<proteinExistence type="predicted"/>
<dbReference type="RefSeq" id="XP_051065463.1">
    <property type="nucleotide sequence ID" value="XM_051216845.1"/>
</dbReference>
<dbReference type="Proteomes" id="UP000471633">
    <property type="component" value="Unassembled WGS sequence"/>
</dbReference>
<comment type="caution">
    <text evidence="1">The sequence shown here is derived from an EMBL/GenBank/DDBJ whole genome shotgun (WGS) entry which is preliminary data.</text>
</comment>
<dbReference type="KEGG" id="shx:MS3_00008510"/>
<dbReference type="AlphaFoldDB" id="A0A922LFN0"/>
<reference evidence="1" key="3">
    <citation type="submission" date="2021-06" db="EMBL/GenBank/DDBJ databases">
        <title>Chromosome-level genome assembly for S. haematobium.</title>
        <authorList>
            <person name="Stroehlein A.J."/>
        </authorList>
    </citation>
    <scope>NUCLEOTIDE SEQUENCE</scope>
</reference>
<name>A0A922LFN0_SCHHA</name>
<dbReference type="GeneID" id="75577823"/>
<evidence type="ECO:0000313" key="2">
    <source>
        <dbReference type="Proteomes" id="UP000471633"/>
    </source>
</evidence>
<reference evidence="1" key="1">
    <citation type="journal article" date="2012" name="Nat. Genet.">
        <title>Whole-genome sequence of Schistosoma haematobium.</title>
        <authorList>
            <person name="Young N.D."/>
            <person name="Jex A.R."/>
            <person name="Li B."/>
            <person name="Liu S."/>
            <person name="Yang L."/>
            <person name="Xiong Z."/>
            <person name="Li Y."/>
            <person name="Cantacessi C."/>
            <person name="Hall R.S."/>
            <person name="Xu X."/>
            <person name="Chen F."/>
            <person name="Wu X."/>
            <person name="Zerlotini A."/>
            <person name="Oliveira G."/>
            <person name="Hofmann A."/>
            <person name="Zhang G."/>
            <person name="Fang X."/>
            <person name="Kang Y."/>
            <person name="Campbell B.E."/>
            <person name="Loukas A."/>
            <person name="Ranganathan S."/>
            <person name="Rollinson D."/>
            <person name="Rinaldi G."/>
            <person name="Brindley P.J."/>
            <person name="Yang H."/>
            <person name="Wang J."/>
            <person name="Wang J."/>
            <person name="Gasser R.B."/>
        </authorList>
    </citation>
    <scope>NUCLEOTIDE SEQUENCE</scope>
</reference>
<keyword evidence="2" id="KW-1185">Reference proteome</keyword>
<dbReference type="CTD" id="75577823"/>
<sequence length="107" mass="12583">MKFCSLSWMVWSSSFHRSSERHHQHKFQVQVKCSIFSTYSSQLVLQTSMLIGYCRPLTCHRLLLYFGLFALVLFNDRLNVNNNQSTSMSTLTSCELYVKKIEHFTSF</sequence>
<accession>A0A922LFN0</accession>
<reference evidence="1" key="4">
    <citation type="journal article" date="2022" name="PLoS Pathog.">
        <title>Chromosome-level genome of Schistosoma haematobium underpins genome-wide explorations of molecular variation.</title>
        <authorList>
            <person name="Stroehlein A.J."/>
            <person name="Korhonen P.K."/>
            <person name="Lee V.V."/>
            <person name="Ralph S.A."/>
            <person name="Mentink-Kane M."/>
            <person name="You H."/>
            <person name="McManus D.P."/>
            <person name="Tchuente L.T."/>
            <person name="Stothard J.R."/>
            <person name="Kaur P."/>
            <person name="Dudchenko O."/>
            <person name="Aiden E.L."/>
            <person name="Yang B."/>
            <person name="Yang H."/>
            <person name="Emery A.M."/>
            <person name="Webster B.L."/>
            <person name="Brindley P.J."/>
            <person name="Rollinson D."/>
            <person name="Chang B.C.H."/>
            <person name="Gasser R.B."/>
            <person name="Young N.D."/>
        </authorList>
    </citation>
    <scope>NUCLEOTIDE SEQUENCE</scope>
</reference>
<dbReference type="EMBL" id="AMPZ03000006">
    <property type="protein sequence ID" value="KAH9581334.1"/>
    <property type="molecule type" value="Genomic_DNA"/>
</dbReference>
<protein>
    <submittedName>
        <fullName evidence="1">Uncharacterized protein</fullName>
    </submittedName>
</protein>
<organism evidence="1 2">
    <name type="scientific">Schistosoma haematobium</name>
    <name type="common">Blood fluke</name>
    <dbReference type="NCBI Taxonomy" id="6185"/>
    <lineage>
        <taxon>Eukaryota</taxon>
        <taxon>Metazoa</taxon>
        <taxon>Spiralia</taxon>
        <taxon>Lophotrochozoa</taxon>
        <taxon>Platyhelminthes</taxon>
        <taxon>Trematoda</taxon>
        <taxon>Digenea</taxon>
        <taxon>Strigeidida</taxon>
        <taxon>Schistosomatoidea</taxon>
        <taxon>Schistosomatidae</taxon>
        <taxon>Schistosoma</taxon>
    </lineage>
</organism>
<evidence type="ECO:0000313" key="1">
    <source>
        <dbReference type="EMBL" id="KAH9581334.1"/>
    </source>
</evidence>
<gene>
    <name evidence="1" type="ORF">MS3_00008510</name>
</gene>
<reference evidence="1" key="2">
    <citation type="journal article" date="2019" name="Gigascience">
        <title>High-quality Schistosoma haematobium genome achieved by single-molecule and long-range sequencing.</title>
        <authorList>
            <person name="Stroehlein A.J."/>
            <person name="Korhonen P.K."/>
            <person name="Chong T.M."/>
            <person name="Lim Y.L."/>
            <person name="Chan K.G."/>
            <person name="Webster B."/>
            <person name="Rollinson D."/>
            <person name="Brindley P.J."/>
            <person name="Gasser R.B."/>
            <person name="Young N.D."/>
        </authorList>
    </citation>
    <scope>NUCLEOTIDE SEQUENCE</scope>
</reference>